<dbReference type="PANTHER" id="PTHR36985">
    <property type="entry name" value="TRANSLOCATION AND ASSEMBLY MODULE SUBUNIT TAMB"/>
    <property type="match status" value="1"/>
</dbReference>
<dbReference type="EMBL" id="SMRS01000003">
    <property type="protein sequence ID" value="KAA0875414.1"/>
    <property type="molecule type" value="Genomic_DNA"/>
</dbReference>
<accession>A0A5A9W4J8</accession>
<keyword evidence="4" id="KW-0472">Membrane</keyword>
<keyword evidence="2" id="KW-0812">Transmembrane</keyword>
<dbReference type="GO" id="GO:0009306">
    <property type="term" value="P:protein secretion"/>
    <property type="evidence" value="ECO:0007669"/>
    <property type="project" value="InterPro"/>
</dbReference>
<evidence type="ECO:0000313" key="6">
    <source>
        <dbReference type="EMBL" id="KAA0875414.1"/>
    </source>
</evidence>
<evidence type="ECO:0000256" key="4">
    <source>
        <dbReference type="ARBA" id="ARBA00023136"/>
    </source>
</evidence>
<evidence type="ECO:0000256" key="2">
    <source>
        <dbReference type="ARBA" id="ARBA00022692"/>
    </source>
</evidence>
<dbReference type="Pfam" id="PF04357">
    <property type="entry name" value="TamB"/>
    <property type="match status" value="1"/>
</dbReference>
<evidence type="ECO:0000256" key="3">
    <source>
        <dbReference type="ARBA" id="ARBA00022989"/>
    </source>
</evidence>
<keyword evidence="7" id="KW-1185">Reference proteome</keyword>
<proteinExistence type="predicted"/>
<dbReference type="GO" id="GO:0005886">
    <property type="term" value="C:plasma membrane"/>
    <property type="evidence" value="ECO:0007669"/>
    <property type="project" value="InterPro"/>
</dbReference>
<sequence>MKLKLFLWSPVLLLLFLIYLVLALIYLPGTASMALKLGQRFAPGELQFAQVTGSLAGPIQIHELSYRDQDFFLAVHRLSLNWQPSCLISAELCLHSLRLDDTQLRLPEPQAATEPSPEFSLADLQLPEIHLPLALNIREVALYNTRVEQGDAAYLLESLQLSLHTEGSEIQLNELRARHQDTFIALQGRLDPLENYAHALTLSWFLDPVDLLEVSGVSLEDSGINSIIQGQLELSGDKHNLESHLQLFLEHQETGPVQLNWQLQLEPVEERLTLKSLLLTLEETGTALQLQGQFESFAQGQLQLNWTPLNWPLRPEAGDPEFSLAPGQLLWEGRLEDYALKLRTSLQALDYPLLALELDAEGDLQQLSRLELRVQEPEGQATLSGRLGWHEQINWQLALSVENWGLQPWAGIEGLIQTLALESQGRLLAQGPEFNAELLHLNGQLLDEALSGQGRFQLRGETLAIEKLALNYGPARAEVHGQAGPEALGIEFDLSVPDLASAWPGAQGRVQLQGQAQGAFTELKLDAQVSAAQLALADIALQSLDGHIAVDLSGQQRSQIHLQAQGLALGTERITLLELEGSGTPEQHQLSAQLQGRDQSLALNLQGRWQSPRWQGQVQELSLFRQEIGAWQLSAPAQANFHGENQSFQLQDLCLQQQQGDAQLCVLANRSAQGRLEAELNLAQLSLRLLDPWLNGTELEANAELQARWLQPAQGLPSANLTLRTTPGQMRAPDGQIELALEPLSLDATLNNDQLITRLNLDWPELQGRIAAEVSVRQFSSQQLLQGEVDLYWNDLNLISLFAPQVQNLQGRVLGQLQLSGQVSSPRILGSLDWMGGSAELPALGITLAPIEISLLADGAQAEQMQLSGRIGSGPGQILLRGDLNLETQTGALRIRGEEFEAMNTEIALRISPDLQVDLGTEVLRLGGEVLIPYARIAPPKQQLQSVVRASDDVVLVQDLEQDLSDTGLRLITDIRLRLGDSVEVDAFGFKGRLLGSLRILDDGQSATRGSGSIQVESGQYRLYGQDLTISRGSLVFTGGPIDNPGLDLRVSRFVDDVEAGARVGGSLRLPELTLFSVPAMPDSSIMSYLVLGRGPGESSAAEQSMMMQAAMALTLQGGNQISGQIRDSLQLDELGFDSDDTGQSAFFIGKYLTPRLYVRYGISLLESVEVLTLSYRLSSMWRVETQSSSLGSGADFFYTRER</sequence>
<organism evidence="6 7">
    <name type="scientific">Nitrincola tapanii</name>
    <dbReference type="NCBI Taxonomy" id="1708751"/>
    <lineage>
        <taxon>Bacteria</taxon>
        <taxon>Pseudomonadati</taxon>
        <taxon>Pseudomonadota</taxon>
        <taxon>Gammaproteobacteria</taxon>
        <taxon>Oceanospirillales</taxon>
        <taxon>Oceanospirillaceae</taxon>
        <taxon>Nitrincola</taxon>
    </lineage>
</organism>
<evidence type="ECO:0000259" key="5">
    <source>
        <dbReference type="Pfam" id="PF04357"/>
    </source>
</evidence>
<dbReference type="AlphaFoldDB" id="A0A5A9W4J8"/>
<comment type="subcellular location">
    <subcellularLocation>
        <location evidence="1">Membrane</location>
        <topology evidence="1">Single-pass membrane protein</topology>
    </subcellularLocation>
</comment>
<gene>
    <name evidence="6" type="ORF">E1H14_05350</name>
</gene>
<reference evidence="6 7" key="1">
    <citation type="submission" date="2019-03" db="EMBL/GenBank/DDBJ databases">
        <title>Nitrincola sp. nov. isolated from an Indian soda lake.</title>
        <authorList>
            <person name="Joshi A."/>
            <person name="Thite S.V."/>
            <person name="Joseph N."/>
            <person name="Dhotre D."/>
            <person name="Moorthy M."/>
            <person name="Shouche Y.S."/>
        </authorList>
    </citation>
    <scope>NUCLEOTIDE SEQUENCE [LARGE SCALE GENOMIC DNA]</scope>
    <source>
        <strain evidence="6 7">MEB193</strain>
    </source>
</reference>
<evidence type="ECO:0000313" key="7">
    <source>
        <dbReference type="Proteomes" id="UP000325302"/>
    </source>
</evidence>
<protein>
    <recommendedName>
        <fullName evidence="5">Translocation and assembly module TamB C-terminal domain-containing protein</fullName>
    </recommendedName>
</protein>
<dbReference type="InterPro" id="IPR007452">
    <property type="entry name" value="TamB_C"/>
</dbReference>
<name>A0A5A9W4J8_9GAMM</name>
<dbReference type="GO" id="GO:0097347">
    <property type="term" value="C:TAM protein secretion complex"/>
    <property type="evidence" value="ECO:0007669"/>
    <property type="project" value="TreeGrafter"/>
</dbReference>
<feature type="domain" description="Translocation and assembly module TamB C-terminal" evidence="5">
    <location>
        <begin position="873"/>
        <end position="1202"/>
    </location>
</feature>
<dbReference type="PANTHER" id="PTHR36985:SF1">
    <property type="entry name" value="TRANSLOCATION AND ASSEMBLY MODULE SUBUNIT TAMB"/>
    <property type="match status" value="1"/>
</dbReference>
<evidence type="ECO:0000256" key="1">
    <source>
        <dbReference type="ARBA" id="ARBA00004167"/>
    </source>
</evidence>
<keyword evidence="3" id="KW-1133">Transmembrane helix</keyword>
<dbReference type="OrthoDB" id="5555605at2"/>
<dbReference type="RefSeq" id="WP_149390421.1">
    <property type="nucleotide sequence ID" value="NZ_SMRS01000003.1"/>
</dbReference>
<dbReference type="Proteomes" id="UP000325302">
    <property type="component" value="Unassembled WGS sequence"/>
</dbReference>
<comment type="caution">
    <text evidence="6">The sequence shown here is derived from an EMBL/GenBank/DDBJ whole genome shotgun (WGS) entry which is preliminary data.</text>
</comment>